<proteinExistence type="predicted"/>
<dbReference type="AlphaFoldDB" id="A0A3G1KNY4"/>
<accession>A0A3G1KNY4</accession>
<dbReference type="OrthoDB" id="2407789at2"/>
<reference evidence="1 2" key="1">
    <citation type="submission" date="2016-10" db="EMBL/GenBank/DDBJ databases">
        <title>Complete Genome Sequence of Peptococcaceae strain DCMF.</title>
        <authorList>
            <person name="Edwards R.J."/>
            <person name="Holland S.I."/>
            <person name="Deshpande N.P."/>
            <person name="Wong Y.K."/>
            <person name="Ertan H."/>
            <person name="Manefield M."/>
            <person name="Russell T.L."/>
            <person name="Lee M.J."/>
        </authorList>
    </citation>
    <scope>NUCLEOTIDE SEQUENCE [LARGE SCALE GENOMIC DNA]</scope>
    <source>
        <strain evidence="1 2">DCMF</strain>
    </source>
</reference>
<sequence>MFINITKEKDGHVEPPVNKNLQSHYSRPILDKSTKIGDLVLAREESYGSYVCQVEKIIPGGFIEVTVLSVEEYPSQHAIFWREKISPRKPHGFRSQKRFHNYEPYLGATPDYRQSLLKAIDTAMFLAGIRGDREELEVLQSHRDELIPRAIA</sequence>
<protein>
    <submittedName>
        <fullName evidence="1">Uncharacterized protein</fullName>
    </submittedName>
</protein>
<organism evidence="1 2">
    <name type="scientific">Formimonas warabiya</name>
    <dbReference type="NCBI Taxonomy" id="1761012"/>
    <lineage>
        <taxon>Bacteria</taxon>
        <taxon>Bacillati</taxon>
        <taxon>Bacillota</taxon>
        <taxon>Clostridia</taxon>
        <taxon>Eubacteriales</taxon>
        <taxon>Peptococcaceae</taxon>
        <taxon>Candidatus Formimonas</taxon>
    </lineage>
</organism>
<gene>
    <name evidence="1" type="ORF">DCMF_04450</name>
</gene>
<name>A0A3G1KNY4_FORW1</name>
<dbReference type="Proteomes" id="UP000323521">
    <property type="component" value="Chromosome"/>
</dbReference>
<dbReference type="EMBL" id="CP017634">
    <property type="protein sequence ID" value="ATW24130.1"/>
    <property type="molecule type" value="Genomic_DNA"/>
</dbReference>
<evidence type="ECO:0000313" key="2">
    <source>
        <dbReference type="Proteomes" id="UP000323521"/>
    </source>
</evidence>
<keyword evidence="2" id="KW-1185">Reference proteome</keyword>
<evidence type="ECO:0000313" key="1">
    <source>
        <dbReference type="EMBL" id="ATW24130.1"/>
    </source>
</evidence>
<dbReference type="KEGG" id="fwa:DCMF_04450"/>
<dbReference type="RefSeq" id="WP_148133311.1">
    <property type="nucleotide sequence ID" value="NZ_CP017634.1"/>
</dbReference>